<keyword evidence="3" id="KW-1185">Reference proteome</keyword>
<organism evidence="2 3">
    <name type="scientific">Chiloscyllium punctatum</name>
    <name type="common">Brownbanded bambooshark</name>
    <name type="synonym">Hemiscyllium punctatum</name>
    <dbReference type="NCBI Taxonomy" id="137246"/>
    <lineage>
        <taxon>Eukaryota</taxon>
        <taxon>Metazoa</taxon>
        <taxon>Chordata</taxon>
        <taxon>Craniata</taxon>
        <taxon>Vertebrata</taxon>
        <taxon>Chondrichthyes</taxon>
        <taxon>Elasmobranchii</taxon>
        <taxon>Galeomorphii</taxon>
        <taxon>Galeoidea</taxon>
        <taxon>Orectolobiformes</taxon>
        <taxon>Hemiscylliidae</taxon>
        <taxon>Chiloscyllium</taxon>
    </lineage>
</organism>
<dbReference type="AlphaFoldDB" id="A0A401S5F6"/>
<proteinExistence type="inferred from homology"/>
<name>A0A401S5F6_CHIPU</name>
<dbReference type="STRING" id="137246.A0A401S5F6"/>
<evidence type="ECO:0000313" key="2">
    <source>
        <dbReference type="EMBL" id="GCC25617.1"/>
    </source>
</evidence>
<dbReference type="PANTHER" id="PTHR28584">
    <property type="entry name" value="FAMILY WITH SEQUENCE SIMILARITY 228 MEMBER A"/>
    <property type="match status" value="1"/>
</dbReference>
<comment type="similarity">
    <text evidence="1">Belongs to the FAM228 family.</text>
</comment>
<dbReference type="OrthoDB" id="9905773at2759"/>
<dbReference type="EMBL" id="BEZZ01000092">
    <property type="protein sequence ID" value="GCC25617.1"/>
    <property type="molecule type" value="Genomic_DNA"/>
</dbReference>
<comment type="caution">
    <text evidence="2">The sequence shown here is derived from an EMBL/GenBank/DDBJ whole genome shotgun (WGS) entry which is preliminary data.</text>
</comment>
<accession>A0A401S5F6</accession>
<evidence type="ECO:0000313" key="3">
    <source>
        <dbReference type="Proteomes" id="UP000287033"/>
    </source>
</evidence>
<gene>
    <name evidence="2" type="ORF">chiPu_0004028</name>
</gene>
<dbReference type="InterPro" id="IPR040046">
    <property type="entry name" value="FAM228"/>
</dbReference>
<dbReference type="Proteomes" id="UP000287033">
    <property type="component" value="Unassembled WGS sequence"/>
</dbReference>
<reference evidence="2 3" key="1">
    <citation type="journal article" date="2018" name="Nat. Ecol. Evol.">
        <title>Shark genomes provide insights into elasmobranch evolution and the origin of vertebrates.</title>
        <authorList>
            <person name="Hara Y"/>
            <person name="Yamaguchi K"/>
            <person name="Onimaru K"/>
            <person name="Kadota M"/>
            <person name="Koyanagi M"/>
            <person name="Keeley SD"/>
            <person name="Tatsumi K"/>
            <person name="Tanaka K"/>
            <person name="Motone F"/>
            <person name="Kageyama Y"/>
            <person name="Nozu R"/>
            <person name="Adachi N"/>
            <person name="Nishimura O"/>
            <person name="Nakagawa R"/>
            <person name="Tanegashima C"/>
            <person name="Kiyatake I"/>
            <person name="Matsumoto R"/>
            <person name="Murakumo K"/>
            <person name="Nishida K"/>
            <person name="Terakita A"/>
            <person name="Kuratani S"/>
            <person name="Sato K"/>
            <person name="Hyodo S Kuraku.S."/>
        </authorList>
    </citation>
    <scope>NUCLEOTIDE SEQUENCE [LARGE SCALE GENOMIC DNA]</scope>
</reference>
<sequence>MCTRTAGPCIECLLPHRGTMSWRGRNSDRINVHRPFPSDDICTTDTCPMQFLSAQRSARKGPSEKCRSVSVCSTNRTCVDWLSKKSFVYLQDKADKESLGVSALCQPLFDTEECFIKELDEYTAYKDLLNLRKKEILYKKWNDYVYEPIQWKVKAKLNQSIERRRPSVLQYLDYCNKKEPVFLEEYNSDDFNPFVSHLCKPHTFKTRTSTLNDPLLFQSRSKTEEDNAILQCQKGKVYSLKETEEFHKAQLPLVPLGRQYVDCNTWLRVPLGYIESEVRQRSRKRMTWRSRHM</sequence>
<protein>
    <recommendedName>
        <fullName evidence="4">Protein FAM228B</fullName>
    </recommendedName>
</protein>
<evidence type="ECO:0000256" key="1">
    <source>
        <dbReference type="ARBA" id="ARBA00007753"/>
    </source>
</evidence>
<dbReference type="PANTHER" id="PTHR28584:SF1">
    <property type="entry name" value="PROTEIN FAM228B"/>
    <property type="match status" value="1"/>
</dbReference>
<dbReference type="OMA" id="KVCSYKK"/>
<evidence type="ECO:0008006" key="4">
    <source>
        <dbReference type="Google" id="ProtNLM"/>
    </source>
</evidence>